<organism evidence="6 7">
    <name type="scientific">Brucella pseudogrignonensis</name>
    <dbReference type="NCBI Taxonomy" id="419475"/>
    <lineage>
        <taxon>Bacteria</taxon>
        <taxon>Pseudomonadati</taxon>
        <taxon>Pseudomonadota</taxon>
        <taxon>Alphaproteobacteria</taxon>
        <taxon>Hyphomicrobiales</taxon>
        <taxon>Brucellaceae</taxon>
        <taxon>Brucella/Ochrobactrum group</taxon>
        <taxon>Brucella</taxon>
    </lineage>
</organism>
<dbReference type="InterPro" id="IPR050204">
    <property type="entry name" value="AraC_XylS_family_regulators"/>
</dbReference>
<comment type="caution">
    <text evidence="6">The sequence shown here is derived from an EMBL/GenBank/DDBJ whole genome shotgun (WGS) entry which is preliminary data.</text>
</comment>
<sequence>MGFHPHMTSRIEDVRLLDDLHYRVWNGAIADVWTVECGPGARGEYVSQAPRLFLVLESRGELAIRPEQNDRTIVQNTEQLRLCYIPAGMTIWSRVTRPGKLRHLDLHLDTTVLQQRLGGALSKSNLERPRLLFSNSKIEQIGSLLADECLSPAPLHDLYGEGLINALVSELFDVRRDVPSRSSKLSPWQLRRVTDFIEDNYHRIIRLQELASLAELSESYFCSAFKASTGISPHAWQMKRRIERAQGFLLQPRASLPHIATITGFSDQAHFTRVFKKLTGTTPAAWLRLQA</sequence>
<dbReference type="AlphaFoldDB" id="A0A256G2P1"/>
<gene>
    <name evidence="6" type="ORF">CEV34_5138</name>
    <name evidence="5" type="ORF">EHE22_04510</name>
</gene>
<keyword evidence="2" id="KW-0238">DNA-binding</keyword>
<feature type="domain" description="HTH araC/xylS-type" evidence="4">
    <location>
        <begin position="191"/>
        <end position="289"/>
    </location>
</feature>
<dbReference type="Pfam" id="PF12833">
    <property type="entry name" value="HTH_18"/>
    <property type="match status" value="1"/>
</dbReference>
<reference evidence="5 8" key="2">
    <citation type="submission" date="2018-11" db="EMBL/GenBank/DDBJ databases">
        <title>Genome sequencing and analysis.</title>
        <authorList>
            <person name="Huang Y.-T."/>
        </authorList>
    </citation>
    <scope>NUCLEOTIDE SEQUENCE [LARGE SCALE GENOMIC DNA]</scope>
    <source>
        <strain evidence="5 8">SHIN</strain>
    </source>
</reference>
<dbReference type="PANTHER" id="PTHR46796:SF14">
    <property type="entry name" value="TRANSCRIPTIONAL REGULATORY PROTEIN"/>
    <property type="match status" value="1"/>
</dbReference>
<evidence type="ECO:0000256" key="1">
    <source>
        <dbReference type="ARBA" id="ARBA00023015"/>
    </source>
</evidence>
<evidence type="ECO:0000256" key="2">
    <source>
        <dbReference type="ARBA" id="ARBA00023125"/>
    </source>
</evidence>
<keyword evidence="1" id="KW-0805">Transcription regulation</keyword>
<evidence type="ECO:0000313" key="5">
    <source>
        <dbReference type="EMBL" id="NNV19693.1"/>
    </source>
</evidence>
<dbReference type="InterPro" id="IPR018060">
    <property type="entry name" value="HTH_AraC"/>
</dbReference>
<evidence type="ECO:0000313" key="8">
    <source>
        <dbReference type="Proteomes" id="UP000526233"/>
    </source>
</evidence>
<dbReference type="GO" id="GO:0043565">
    <property type="term" value="F:sequence-specific DNA binding"/>
    <property type="evidence" value="ECO:0007669"/>
    <property type="project" value="InterPro"/>
</dbReference>
<name>A0A256G2P1_9HYPH</name>
<dbReference type="GO" id="GO:0003700">
    <property type="term" value="F:DNA-binding transcription factor activity"/>
    <property type="evidence" value="ECO:0007669"/>
    <property type="project" value="InterPro"/>
</dbReference>
<evidence type="ECO:0000313" key="6">
    <source>
        <dbReference type="EMBL" id="OYR21342.1"/>
    </source>
</evidence>
<dbReference type="InterPro" id="IPR009057">
    <property type="entry name" value="Homeodomain-like_sf"/>
</dbReference>
<dbReference type="EMBL" id="NNRM01000048">
    <property type="protein sequence ID" value="OYR21342.1"/>
    <property type="molecule type" value="Genomic_DNA"/>
</dbReference>
<evidence type="ECO:0000256" key="3">
    <source>
        <dbReference type="ARBA" id="ARBA00023163"/>
    </source>
</evidence>
<dbReference type="EMBL" id="PKQI01000001">
    <property type="protein sequence ID" value="NNV19693.1"/>
    <property type="molecule type" value="Genomic_DNA"/>
</dbReference>
<dbReference type="Gene3D" id="1.10.10.60">
    <property type="entry name" value="Homeodomain-like"/>
    <property type="match status" value="2"/>
</dbReference>
<dbReference type="SUPFAM" id="SSF46689">
    <property type="entry name" value="Homeodomain-like"/>
    <property type="match status" value="2"/>
</dbReference>
<dbReference type="SMART" id="SM00342">
    <property type="entry name" value="HTH_ARAC"/>
    <property type="match status" value="1"/>
</dbReference>
<dbReference type="PROSITE" id="PS01124">
    <property type="entry name" value="HTH_ARAC_FAMILY_2"/>
    <property type="match status" value="1"/>
</dbReference>
<evidence type="ECO:0000313" key="7">
    <source>
        <dbReference type="Proteomes" id="UP000216188"/>
    </source>
</evidence>
<accession>A0A256G2P1</accession>
<dbReference type="STRING" id="419475.A8A54_14135"/>
<dbReference type="Proteomes" id="UP000216188">
    <property type="component" value="Unassembled WGS sequence"/>
</dbReference>
<keyword evidence="3" id="KW-0804">Transcription</keyword>
<keyword evidence="7" id="KW-1185">Reference proteome</keyword>
<dbReference type="PANTHER" id="PTHR46796">
    <property type="entry name" value="HTH-TYPE TRANSCRIPTIONAL ACTIVATOR RHAS-RELATED"/>
    <property type="match status" value="1"/>
</dbReference>
<evidence type="ECO:0000259" key="4">
    <source>
        <dbReference type="PROSITE" id="PS01124"/>
    </source>
</evidence>
<proteinExistence type="predicted"/>
<protein>
    <submittedName>
        <fullName evidence="5">AraC family transcriptional regulator</fullName>
    </submittedName>
    <submittedName>
        <fullName evidence="6">Helix-turn-helix domain protein</fullName>
    </submittedName>
</protein>
<dbReference type="Proteomes" id="UP000526233">
    <property type="component" value="Unassembled WGS sequence"/>
</dbReference>
<reference evidence="6 7" key="1">
    <citation type="submission" date="2017-07" db="EMBL/GenBank/DDBJ databases">
        <title>Phylogenetic study on the rhizospheric bacterium Ochrobactrum sp. A44.</title>
        <authorList>
            <person name="Krzyzanowska D.M."/>
            <person name="Ossowicki A."/>
            <person name="Rajewska M."/>
            <person name="Maciag T."/>
            <person name="Kaczynski Z."/>
            <person name="Czerwicka M."/>
            <person name="Jafra S."/>
        </authorList>
    </citation>
    <scope>NUCLEOTIDE SEQUENCE [LARGE SCALE GENOMIC DNA]</scope>
    <source>
        <strain evidence="6 7">CCUG 30717</strain>
    </source>
</reference>